<dbReference type="PANTHER" id="PTHR33164:SF104">
    <property type="entry name" value="TRANSCRIPTIONAL REGULATORY PROTEIN"/>
    <property type="match status" value="1"/>
</dbReference>
<dbReference type="SMART" id="SM00347">
    <property type="entry name" value="HTH_MARR"/>
    <property type="match status" value="1"/>
</dbReference>
<reference evidence="2" key="1">
    <citation type="submission" date="2021-11" db="EMBL/GenBank/DDBJ databases">
        <title>Streptomyces corallinus and Kineosporia corallina sp. nov., two new coral-derived marine actinobacteria.</title>
        <authorList>
            <person name="Buangrab K."/>
            <person name="Sutthacheep M."/>
            <person name="Yeemin T."/>
            <person name="Harunari E."/>
            <person name="Igarashi Y."/>
            <person name="Sripreechasak P."/>
            <person name="Kanchanasin P."/>
            <person name="Tanasupawat S."/>
            <person name="Phongsopitanun W."/>
        </authorList>
    </citation>
    <scope>NUCLEOTIDE SEQUENCE</scope>
    <source>
        <strain evidence="2">JCM 31032</strain>
    </source>
</reference>
<dbReference type="SUPFAM" id="SSF46785">
    <property type="entry name" value="Winged helix' DNA-binding domain"/>
    <property type="match status" value="1"/>
</dbReference>
<dbReference type="RefSeq" id="WP_231444469.1">
    <property type="nucleotide sequence ID" value="NZ_JAJOMB010000011.1"/>
</dbReference>
<dbReference type="InterPro" id="IPR000835">
    <property type="entry name" value="HTH_MarR-typ"/>
</dbReference>
<dbReference type="GO" id="GO:0003700">
    <property type="term" value="F:DNA-binding transcription factor activity"/>
    <property type="evidence" value="ECO:0007669"/>
    <property type="project" value="InterPro"/>
</dbReference>
<dbReference type="Gene3D" id="1.10.10.10">
    <property type="entry name" value="Winged helix-like DNA-binding domain superfamily/Winged helix DNA-binding domain"/>
    <property type="match status" value="1"/>
</dbReference>
<dbReference type="InterPro" id="IPR036388">
    <property type="entry name" value="WH-like_DNA-bd_sf"/>
</dbReference>
<dbReference type="Pfam" id="PF12802">
    <property type="entry name" value="MarR_2"/>
    <property type="match status" value="1"/>
</dbReference>
<dbReference type="AlphaFoldDB" id="A0A9X1SUW2"/>
<evidence type="ECO:0000313" key="3">
    <source>
        <dbReference type="Proteomes" id="UP001138997"/>
    </source>
</evidence>
<dbReference type="EMBL" id="JAJOMB010000011">
    <property type="protein sequence ID" value="MCD5313362.1"/>
    <property type="molecule type" value="Genomic_DNA"/>
</dbReference>
<sequence>MAEDFAERHVARWRDHWIDIDFDEPVELAMVRISRIKRHTREATRRASAEVGLQVHEYETLHALMIRDTPGTASPSELAQAADVSPAGMTGRLDSLEKAGLIKRRPSRTDRRSVTIEATSRGADVWRKAMALRGEAERNLLGALTPKELAALNRLLRKLAVVVDAEYPAEP</sequence>
<dbReference type="GO" id="GO:0006950">
    <property type="term" value="P:response to stress"/>
    <property type="evidence" value="ECO:0007669"/>
    <property type="project" value="TreeGrafter"/>
</dbReference>
<dbReference type="InterPro" id="IPR039422">
    <property type="entry name" value="MarR/SlyA-like"/>
</dbReference>
<dbReference type="InterPro" id="IPR036390">
    <property type="entry name" value="WH_DNA-bd_sf"/>
</dbReference>
<dbReference type="PROSITE" id="PS50995">
    <property type="entry name" value="HTH_MARR_2"/>
    <property type="match status" value="1"/>
</dbReference>
<dbReference type="PRINTS" id="PR00598">
    <property type="entry name" value="HTHMARR"/>
</dbReference>
<organism evidence="2 3">
    <name type="scientific">Kineosporia babensis</name>
    <dbReference type="NCBI Taxonomy" id="499548"/>
    <lineage>
        <taxon>Bacteria</taxon>
        <taxon>Bacillati</taxon>
        <taxon>Actinomycetota</taxon>
        <taxon>Actinomycetes</taxon>
        <taxon>Kineosporiales</taxon>
        <taxon>Kineosporiaceae</taxon>
        <taxon>Kineosporia</taxon>
    </lineage>
</organism>
<comment type="caution">
    <text evidence="2">The sequence shown here is derived from an EMBL/GenBank/DDBJ whole genome shotgun (WGS) entry which is preliminary data.</text>
</comment>
<name>A0A9X1SUW2_9ACTN</name>
<accession>A0A9X1SUW2</accession>
<gene>
    <name evidence="2" type="ORF">LR394_20850</name>
</gene>
<feature type="domain" description="HTH marR-type" evidence="1">
    <location>
        <begin position="23"/>
        <end position="161"/>
    </location>
</feature>
<dbReference type="PANTHER" id="PTHR33164">
    <property type="entry name" value="TRANSCRIPTIONAL REGULATOR, MARR FAMILY"/>
    <property type="match status" value="1"/>
</dbReference>
<evidence type="ECO:0000259" key="1">
    <source>
        <dbReference type="PROSITE" id="PS50995"/>
    </source>
</evidence>
<protein>
    <submittedName>
        <fullName evidence="2">MarR family transcriptional regulator</fullName>
    </submittedName>
</protein>
<keyword evidence="3" id="KW-1185">Reference proteome</keyword>
<proteinExistence type="predicted"/>
<dbReference type="Proteomes" id="UP001138997">
    <property type="component" value="Unassembled WGS sequence"/>
</dbReference>
<evidence type="ECO:0000313" key="2">
    <source>
        <dbReference type="EMBL" id="MCD5313362.1"/>
    </source>
</evidence>